<name>A0A1S9PA59_9SPHI</name>
<dbReference type="InterPro" id="IPR013096">
    <property type="entry name" value="Cupin_2"/>
</dbReference>
<dbReference type="Pfam" id="PF07883">
    <property type="entry name" value="Cupin_2"/>
    <property type="match status" value="1"/>
</dbReference>
<dbReference type="CDD" id="cd02234">
    <property type="entry name" value="cupin_BLR7677-like"/>
    <property type="match status" value="1"/>
</dbReference>
<feature type="chain" id="PRO_5013091748" description="Cupin type-2 domain-containing protein" evidence="1">
    <location>
        <begin position="22"/>
        <end position="141"/>
    </location>
</feature>
<protein>
    <recommendedName>
        <fullName evidence="2">Cupin type-2 domain-containing protein</fullName>
    </recommendedName>
</protein>
<gene>
    <name evidence="3" type="ORF">BC343_13640</name>
</gene>
<accession>A0A1S9PA59</accession>
<dbReference type="AlphaFoldDB" id="A0A1S9PA59"/>
<evidence type="ECO:0000256" key="1">
    <source>
        <dbReference type="SAM" id="SignalP"/>
    </source>
</evidence>
<feature type="signal peptide" evidence="1">
    <location>
        <begin position="1"/>
        <end position="21"/>
    </location>
</feature>
<dbReference type="STRING" id="1792845.BC343_13640"/>
<comment type="caution">
    <text evidence="3">The sequence shown here is derived from an EMBL/GenBank/DDBJ whole genome shotgun (WGS) entry which is preliminary data.</text>
</comment>
<evidence type="ECO:0000313" key="4">
    <source>
        <dbReference type="Proteomes" id="UP000189739"/>
    </source>
</evidence>
<dbReference type="PANTHER" id="PTHR38599:SF1">
    <property type="entry name" value="CUPIN DOMAIN PROTEIN (AFU_ORTHOLOGUE AFUA_3G13620)"/>
    <property type="match status" value="1"/>
</dbReference>
<dbReference type="Proteomes" id="UP000189739">
    <property type="component" value="Unassembled WGS sequence"/>
</dbReference>
<reference evidence="3 4" key="1">
    <citation type="submission" date="2016-07" db="EMBL/GenBank/DDBJ databases">
        <title>Genomic analysis of zinc-resistant bacterium Mucilaginibacter pedocola TBZ30.</title>
        <authorList>
            <person name="Huang J."/>
            <person name="Tang J."/>
        </authorList>
    </citation>
    <scope>NUCLEOTIDE SEQUENCE [LARGE SCALE GENOMIC DNA]</scope>
    <source>
        <strain evidence="3 4">TBZ30</strain>
    </source>
</reference>
<keyword evidence="1" id="KW-0732">Signal</keyword>
<evidence type="ECO:0000313" key="3">
    <source>
        <dbReference type="EMBL" id="OOQ57819.1"/>
    </source>
</evidence>
<dbReference type="InterPro" id="IPR011051">
    <property type="entry name" value="RmlC_Cupin_sf"/>
</dbReference>
<dbReference type="Gene3D" id="2.60.120.10">
    <property type="entry name" value="Jelly Rolls"/>
    <property type="match status" value="1"/>
</dbReference>
<dbReference type="PANTHER" id="PTHR38599">
    <property type="entry name" value="CUPIN DOMAIN PROTEIN (AFU_ORTHOLOGUE AFUA_3G13620)"/>
    <property type="match status" value="1"/>
</dbReference>
<dbReference type="SUPFAM" id="SSF51182">
    <property type="entry name" value="RmlC-like cupins"/>
    <property type="match status" value="1"/>
</dbReference>
<dbReference type="OrthoDB" id="195923at2"/>
<organism evidence="3 4">
    <name type="scientific">Mucilaginibacter pedocola</name>
    <dbReference type="NCBI Taxonomy" id="1792845"/>
    <lineage>
        <taxon>Bacteria</taxon>
        <taxon>Pseudomonadati</taxon>
        <taxon>Bacteroidota</taxon>
        <taxon>Sphingobacteriia</taxon>
        <taxon>Sphingobacteriales</taxon>
        <taxon>Sphingobacteriaceae</taxon>
        <taxon>Mucilaginibacter</taxon>
    </lineage>
</organism>
<dbReference type="EMBL" id="MBTF01000035">
    <property type="protein sequence ID" value="OOQ57819.1"/>
    <property type="molecule type" value="Genomic_DNA"/>
</dbReference>
<dbReference type="RefSeq" id="WP_078350425.1">
    <property type="nucleotide sequence ID" value="NZ_MBTF01000035.1"/>
</dbReference>
<keyword evidence="4" id="KW-1185">Reference proteome</keyword>
<evidence type="ECO:0000259" key="2">
    <source>
        <dbReference type="Pfam" id="PF07883"/>
    </source>
</evidence>
<dbReference type="InterPro" id="IPR014710">
    <property type="entry name" value="RmlC-like_jellyroll"/>
</dbReference>
<proteinExistence type="predicted"/>
<sequence>MKKVKLTLLAACSLLVISAKAQHKMDMPDVTATPPKVIFSKVLNTASLNNQEFKLVVVNFAPGESSSAHRHPIPTFGYVLEGELESTFEGKKYRYKKGEAFYEEPNGLHNGTRNVSKTKPAKLLAMFIGDNGKPFLVPEKK</sequence>
<feature type="domain" description="Cupin type-2" evidence="2">
    <location>
        <begin position="57"/>
        <end position="126"/>
    </location>
</feature>